<dbReference type="HAMAP" id="MF_00920">
    <property type="entry name" value="FtsY"/>
    <property type="match status" value="1"/>
</dbReference>
<evidence type="ECO:0000256" key="2">
    <source>
        <dbReference type="ARBA" id="ARBA00022490"/>
    </source>
</evidence>
<dbReference type="Pfam" id="PF02881">
    <property type="entry name" value="SRP54_N"/>
    <property type="match status" value="1"/>
</dbReference>
<sequence>MFGWQILLSIFKLFSNFSLSDFYKWLLASMAKKSKFLSWLGFGKSDEKQTKETNNQQTLAEQQETERLEQARVEAEKAEVERLEQARVEAEKAEAERIEQARVEAEKAENDRLDQARVEAEKTEAERIEQARVEAEKHAIEQAHAELLVKEQADAQAQQLEQQHRLAEQETQMRLEQERIAAEQAENDRLEQARVEAEKAENARLEQARVEAEKAENARLEQARIEAEKAENARLEQARVEAEKAENDRLEQARIAAEQAENDRLEQARIAAEQAENERLEQAHIAAEKAENDRLEQARITAEKAENDRLEQARIAAEQAENARLEQARVEAEKAENARLEQARVEAEKAENARLEQVRIAAEKAENDRLEQARVAAEQAENERLEQARIEAEKAESDRLEQARITAEQADKPKKEGFFSRLKKGLLKTRLNIGSGFASIFSGKKIDDDLFEELETQLLTADLGVDTTMKLIDRLTDGANRKQLKDGDALYELMKQEMATMLKTAEQPLVIPVDKKPFVILMVGVNGVGKTTTIGKLAKQFQSEGKSVMLAAGDTFRAAAVEQLQVWGERNSIPVIAQHTGADSASVVFDAFQAAKARKIDVLIADTAGRLQNKDNLMQELEKIARVMKKIDPDAPHEVMLTIDAGTGQNAISQVNLFNQCVGLTGITLSKLDGTAKGGVIFAVADKFNIPIRYIGVGESIDDLRTFKSDDFIDALFSQDEDDV</sequence>
<protein>
    <recommendedName>
        <fullName evidence="9">Signal recognition particle receptor FtsY</fullName>
        <shortName evidence="9">SRP receptor</shortName>
        <ecNumber evidence="9">3.6.5.4</ecNumber>
    </recommendedName>
</protein>
<dbReference type="SMART" id="SM00962">
    <property type="entry name" value="SRP54"/>
    <property type="match status" value="1"/>
</dbReference>
<keyword evidence="5 9" id="KW-0342">GTP-binding</keyword>
<feature type="domain" description="SRP54-type proteins GTP-binding" evidence="11">
    <location>
        <begin position="691"/>
        <end position="704"/>
    </location>
</feature>
<dbReference type="InterPro" id="IPR013822">
    <property type="entry name" value="Signal_recog_particl_SRP54_hlx"/>
</dbReference>
<comment type="subcellular location">
    <subcellularLocation>
        <location evidence="9">Cell membrane</location>
        <topology evidence="9">Peripheral membrane protein</topology>
        <orientation evidence="9">Cytoplasmic side</orientation>
    </subcellularLocation>
    <subcellularLocation>
        <location evidence="9">Cytoplasm</location>
    </subcellularLocation>
</comment>
<comment type="caution">
    <text evidence="12">The sequence shown here is derived from an EMBL/GenBank/DDBJ whole genome shotgun (WGS) entry which is preliminary data.</text>
</comment>
<dbReference type="InterPro" id="IPR004390">
    <property type="entry name" value="SR_rcpt_FtsY"/>
</dbReference>
<name>A0ABR9DXI1_9GAMM</name>
<evidence type="ECO:0000313" key="13">
    <source>
        <dbReference type="Proteomes" id="UP000648482"/>
    </source>
</evidence>
<evidence type="ECO:0000256" key="7">
    <source>
        <dbReference type="ARBA" id="ARBA00023170"/>
    </source>
</evidence>
<organism evidence="12 13">
    <name type="scientific">Pseudoalteromonas aliena SW19</name>
    <dbReference type="NCBI Taxonomy" id="1314866"/>
    <lineage>
        <taxon>Bacteria</taxon>
        <taxon>Pseudomonadati</taxon>
        <taxon>Pseudomonadota</taxon>
        <taxon>Gammaproteobacteria</taxon>
        <taxon>Alteromonadales</taxon>
        <taxon>Pseudoalteromonadaceae</taxon>
        <taxon>Pseudoalteromonas</taxon>
    </lineage>
</organism>
<dbReference type="NCBIfam" id="TIGR00064">
    <property type="entry name" value="ftsY"/>
    <property type="match status" value="1"/>
</dbReference>
<keyword evidence="7 9" id="KW-0675">Receptor</keyword>
<dbReference type="CDD" id="cd17874">
    <property type="entry name" value="FtsY"/>
    <property type="match status" value="1"/>
</dbReference>
<dbReference type="InterPro" id="IPR003593">
    <property type="entry name" value="AAA+_ATPase"/>
</dbReference>
<evidence type="ECO:0000256" key="6">
    <source>
        <dbReference type="ARBA" id="ARBA00023136"/>
    </source>
</evidence>
<keyword evidence="3 9" id="KW-0547">Nucleotide-binding</keyword>
<evidence type="ECO:0000256" key="3">
    <source>
        <dbReference type="ARBA" id="ARBA00022741"/>
    </source>
</evidence>
<evidence type="ECO:0000256" key="5">
    <source>
        <dbReference type="ARBA" id="ARBA00023134"/>
    </source>
</evidence>
<evidence type="ECO:0000256" key="10">
    <source>
        <dbReference type="SAM" id="Coils"/>
    </source>
</evidence>
<dbReference type="Gene3D" id="1.20.120.140">
    <property type="entry name" value="Signal recognition particle SRP54, nucleotide-binding domain"/>
    <property type="match status" value="1"/>
</dbReference>
<keyword evidence="6 9" id="KW-0472">Membrane</keyword>
<dbReference type="SUPFAM" id="SSF52540">
    <property type="entry name" value="P-loop containing nucleoside triphosphate hydrolases"/>
    <property type="match status" value="1"/>
</dbReference>
<accession>A0ABR9DXI1</accession>
<dbReference type="PANTHER" id="PTHR43134:SF1">
    <property type="entry name" value="SIGNAL RECOGNITION PARTICLE RECEPTOR SUBUNIT ALPHA"/>
    <property type="match status" value="1"/>
</dbReference>
<dbReference type="Pfam" id="PF00448">
    <property type="entry name" value="SRP54"/>
    <property type="match status" value="1"/>
</dbReference>
<keyword evidence="2 9" id="KW-0963">Cytoplasm</keyword>
<keyword evidence="13" id="KW-1185">Reference proteome</keyword>
<dbReference type="SMART" id="SM00963">
    <property type="entry name" value="SRP54_N"/>
    <property type="match status" value="1"/>
</dbReference>
<gene>
    <name evidence="9 12" type="primary">ftsY</name>
    <name evidence="12" type="ORF">PALI_a1641</name>
</gene>
<comment type="function">
    <text evidence="9">Involved in targeting and insertion of nascent membrane proteins into the cytoplasmic membrane. Acts as a receptor for the complex formed by the signal recognition particle (SRP) and the ribosome-nascent chain (RNC). Interaction with SRP-RNC leads to the transfer of the RNC complex to the Sec translocase for insertion into the membrane, the hydrolysis of GTP by both Ffh and FtsY, and the dissociation of the SRP-FtsY complex into the individual components.</text>
</comment>
<evidence type="ECO:0000256" key="8">
    <source>
        <dbReference type="ARBA" id="ARBA00048027"/>
    </source>
</evidence>
<dbReference type="InterPro" id="IPR036225">
    <property type="entry name" value="SRP/SRP_N"/>
</dbReference>
<evidence type="ECO:0000313" key="12">
    <source>
        <dbReference type="EMBL" id="MBE0358375.1"/>
    </source>
</evidence>
<dbReference type="InterPro" id="IPR000897">
    <property type="entry name" value="SRP54_GTPase_dom"/>
</dbReference>
<dbReference type="PANTHER" id="PTHR43134">
    <property type="entry name" value="SIGNAL RECOGNITION PARTICLE RECEPTOR SUBUNIT ALPHA"/>
    <property type="match status" value="1"/>
</dbReference>
<feature type="binding site" evidence="9">
    <location>
        <begin position="524"/>
        <end position="531"/>
    </location>
    <ligand>
        <name>GTP</name>
        <dbReference type="ChEBI" id="CHEBI:37565"/>
    </ligand>
</feature>
<feature type="coiled-coil region" evidence="10">
    <location>
        <begin position="61"/>
        <end position="410"/>
    </location>
</feature>
<feature type="binding site" evidence="9">
    <location>
        <begin position="606"/>
        <end position="610"/>
    </location>
    <ligand>
        <name>GTP</name>
        <dbReference type="ChEBI" id="CHEBI:37565"/>
    </ligand>
</feature>
<comment type="subunit">
    <text evidence="9">Part of the signal recognition particle protein translocation system, which is composed of SRP and FtsY. SRP is a ribonucleoprotein composed of Ffh and a 4.5S RNA molecule.</text>
</comment>
<proteinExistence type="inferred from homology"/>
<keyword evidence="4 9" id="KW-0378">Hydrolase</keyword>
<dbReference type="SMART" id="SM00382">
    <property type="entry name" value="AAA"/>
    <property type="match status" value="1"/>
</dbReference>
<dbReference type="PROSITE" id="PS00300">
    <property type="entry name" value="SRP54"/>
    <property type="match status" value="1"/>
</dbReference>
<dbReference type="Gene3D" id="3.40.50.300">
    <property type="entry name" value="P-loop containing nucleotide triphosphate hydrolases"/>
    <property type="match status" value="1"/>
</dbReference>
<evidence type="ECO:0000256" key="1">
    <source>
        <dbReference type="ARBA" id="ARBA00022475"/>
    </source>
</evidence>
<dbReference type="Proteomes" id="UP000648482">
    <property type="component" value="Unassembled WGS sequence"/>
</dbReference>
<evidence type="ECO:0000259" key="11">
    <source>
        <dbReference type="PROSITE" id="PS00300"/>
    </source>
</evidence>
<reference evidence="12 13" key="1">
    <citation type="submission" date="2015-06" db="EMBL/GenBank/DDBJ databases">
        <title>Genome sequence of Pseudoalteromonas aliena.</title>
        <authorList>
            <person name="Xie B.-B."/>
            <person name="Rong J.-C."/>
            <person name="Qin Q.-L."/>
            <person name="Zhang Y.-Z."/>
        </authorList>
    </citation>
    <scope>NUCLEOTIDE SEQUENCE [LARGE SCALE GENOMIC DNA]</scope>
    <source>
        <strain evidence="12 13">SW19</strain>
    </source>
</reference>
<dbReference type="EC" id="3.6.5.4" evidence="9"/>
<feature type="binding site" evidence="9">
    <location>
        <begin position="670"/>
        <end position="673"/>
    </location>
    <ligand>
        <name>GTP</name>
        <dbReference type="ChEBI" id="CHEBI:37565"/>
    </ligand>
</feature>
<dbReference type="InterPro" id="IPR042101">
    <property type="entry name" value="SRP54_N_sf"/>
</dbReference>
<comment type="similarity">
    <text evidence="9">Belongs to the GTP-binding SRP family. FtsY subfamily.</text>
</comment>
<keyword evidence="10" id="KW-0175">Coiled coil</keyword>
<comment type="catalytic activity">
    <reaction evidence="8 9">
        <text>GTP + H2O = GDP + phosphate + H(+)</text>
        <dbReference type="Rhea" id="RHEA:19669"/>
        <dbReference type="ChEBI" id="CHEBI:15377"/>
        <dbReference type="ChEBI" id="CHEBI:15378"/>
        <dbReference type="ChEBI" id="CHEBI:37565"/>
        <dbReference type="ChEBI" id="CHEBI:43474"/>
        <dbReference type="ChEBI" id="CHEBI:58189"/>
        <dbReference type="EC" id="3.6.5.4"/>
    </reaction>
</comment>
<dbReference type="InterPro" id="IPR027417">
    <property type="entry name" value="P-loop_NTPase"/>
</dbReference>
<keyword evidence="1 9" id="KW-1003">Cell membrane</keyword>
<evidence type="ECO:0000256" key="9">
    <source>
        <dbReference type="HAMAP-Rule" id="MF_00920"/>
    </source>
</evidence>
<evidence type="ECO:0000256" key="4">
    <source>
        <dbReference type="ARBA" id="ARBA00022801"/>
    </source>
</evidence>
<dbReference type="EMBL" id="AQGU01000022">
    <property type="protein sequence ID" value="MBE0358375.1"/>
    <property type="molecule type" value="Genomic_DNA"/>
</dbReference>
<dbReference type="SUPFAM" id="SSF47364">
    <property type="entry name" value="Domain of the SRP/SRP receptor G-proteins"/>
    <property type="match status" value="1"/>
</dbReference>